<dbReference type="PRINTS" id="PR01775">
    <property type="entry name" value="GLFROXRDTASE"/>
</dbReference>
<dbReference type="GO" id="GO:0016491">
    <property type="term" value="F:oxidoreductase activity"/>
    <property type="evidence" value="ECO:0007669"/>
    <property type="project" value="UniProtKB-KW"/>
</dbReference>
<evidence type="ECO:0000259" key="3">
    <source>
        <dbReference type="Pfam" id="PF01408"/>
    </source>
</evidence>
<comment type="similarity">
    <text evidence="1">Belongs to the Gfo/Idh/MocA family.</text>
</comment>
<sequence length="365" mass="40311">MSDDSISRKRFLKQTGSAFAVATLGFPSIIIPKKKEKLGVALVGLGNYSTTRLAPGLQRTEHCELRGIVTGSPSKIPDWQQRYDIPDDNVYNYETMHEVASNDDIDVVYVVVPTGLHAKYSIIAAEAGKHVWCEKPMAMNVGECQAIIDATNRNGVQLCIGYRMQHEPNTRTIIRYGREETYGAVTSVETGAGYNGSHQEGDWRRDAELGGGALYDMGVYPINAARYATSKEPVAVSGIQSSERSQMYNEVDETTVFELEFPEGVMAKGETSFGKSMNYLDVDCADGWYYLRPFQSYSGVQGETSDGTKLPPDPKHQQARQMDNEALAIKEDRDPVVPGEEGLRDIRIVRAIMESSEKGGARISL</sequence>
<evidence type="ECO:0000313" key="5">
    <source>
        <dbReference type="EMBL" id="SHE45599.1"/>
    </source>
</evidence>
<dbReference type="InterPro" id="IPR008354">
    <property type="entry name" value="Glc-Fru_OxRdtase_bac"/>
</dbReference>
<dbReference type="PANTHER" id="PTHR22604">
    <property type="entry name" value="OXIDOREDUCTASES"/>
    <property type="match status" value="1"/>
</dbReference>
<dbReference type="SUPFAM" id="SSF51735">
    <property type="entry name" value="NAD(P)-binding Rossmann-fold domains"/>
    <property type="match status" value="1"/>
</dbReference>
<proteinExistence type="inferred from homology"/>
<organism evidence="5 6">
    <name type="scientific">Fodinibius roseus</name>
    <dbReference type="NCBI Taxonomy" id="1194090"/>
    <lineage>
        <taxon>Bacteria</taxon>
        <taxon>Pseudomonadati</taxon>
        <taxon>Balneolota</taxon>
        <taxon>Balneolia</taxon>
        <taxon>Balneolales</taxon>
        <taxon>Balneolaceae</taxon>
        <taxon>Fodinibius</taxon>
    </lineage>
</organism>
<dbReference type="InterPro" id="IPR055170">
    <property type="entry name" value="GFO_IDH_MocA-like_dom"/>
</dbReference>
<dbReference type="OrthoDB" id="9795543at2"/>
<dbReference type="STRING" id="1194090.SAMN05443144_101332"/>
<dbReference type="PANTHER" id="PTHR22604:SF105">
    <property type="entry name" value="TRANS-1,2-DIHYDROBENZENE-1,2-DIOL DEHYDROGENASE"/>
    <property type="match status" value="1"/>
</dbReference>
<dbReference type="AlphaFoldDB" id="A0A1M4TM88"/>
<keyword evidence="2" id="KW-0560">Oxidoreductase</keyword>
<dbReference type="GO" id="GO:0000166">
    <property type="term" value="F:nucleotide binding"/>
    <property type="evidence" value="ECO:0007669"/>
    <property type="project" value="InterPro"/>
</dbReference>
<evidence type="ECO:0000259" key="4">
    <source>
        <dbReference type="Pfam" id="PF22725"/>
    </source>
</evidence>
<feature type="domain" description="Gfo/Idh/MocA-like oxidoreductase N-terminal" evidence="3">
    <location>
        <begin position="39"/>
        <end position="162"/>
    </location>
</feature>
<dbReference type="InterPro" id="IPR036291">
    <property type="entry name" value="NAD(P)-bd_dom_sf"/>
</dbReference>
<dbReference type="EMBL" id="FQUS01000001">
    <property type="protein sequence ID" value="SHE45599.1"/>
    <property type="molecule type" value="Genomic_DNA"/>
</dbReference>
<gene>
    <name evidence="5" type="ORF">SAMN05443144_101332</name>
</gene>
<protein>
    <submittedName>
        <fullName evidence="5">Glucose-fructose oxidoreductase</fullName>
    </submittedName>
</protein>
<dbReference type="Pfam" id="PF22725">
    <property type="entry name" value="GFO_IDH_MocA_C3"/>
    <property type="match status" value="1"/>
</dbReference>
<dbReference type="RefSeq" id="WP_073059061.1">
    <property type="nucleotide sequence ID" value="NZ_FQUS01000001.1"/>
</dbReference>
<dbReference type="InterPro" id="IPR000683">
    <property type="entry name" value="Gfo/Idh/MocA-like_OxRdtase_N"/>
</dbReference>
<dbReference type="Pfam" id="PF01408">
    <property type="entry name" value="GFO_IDH_MocA"/>
    <property type="match status" value="1"/>
</dbReference>
<dbReference type="Gene3D" id="3.40.50.720">
    <property type="entry name" value="NAD(P)-binding Rossmann-like Domain"/>
    <property type="match status" value="1"/>
</dbReference>
<dbReference type="Proteomes" id="UP000184041">
    <property type="component" value="Unassembled WGS sequence"/>
</dbReference>
<feature type="domain" description="GFO/IDH/MocA-like oxidoreductase" evidence="4">
    <location>
        <begin position="178"/>
        <end position="278"/>
    </location>
</feature>
<reference evidence="5 6" key="1">
    <citation type="submission" date="2016-11" db="EMBL/GenBank/DDBJ databases">
        <authorList>
            <person name="Jaros S."/>
            <person name="Januszkiewicz K."/>
            <person name="Wedrychowicz H."/>
        </authorList>
    </citation>
    <scope>NUCLEOTIDE SEQUENCE [LARGE SCALE GENOMIC DNA]</scope>
    <source>
        <strain evidence="5 6">DSM 21986</strain>
    </source>
</reference>
<evidence type="ECO:0000256" key="2">
    <source>
        <dbReference type="ARBA" id="ARBA00023002"/>
    </source>
</evidence>
<dbReference type="SUPFAM" id="SSF55347">
    <property type="entry name" value="Glyceraldehyde-3-phosphate dehydrogenase-like, C-terminal domain"/>
    <property type="match status" value="1"/>
</dbReference>
<evidence type="ECO:0000256" key="1">
    <source>
        <dbReference type="ARBA" id="ARBA00010928"/>
    </source>
</evidence>
<name>A0A1M4TM88_9BACT</name>
<evidence type="ECO:0000313" key="6">
    <source>
        <dbReference type="Proteomes" id="UP000184041"/>
    </source>
</evidence>
<dbReference type="Gene3D" id="3.30.360.10">
    <property type="entry name" value="Dihydrodipicolinate Reductase, domain 2"/>
    <property type="match status" value="1"/>
</dbReference>
<keyword evidence="6" id="KW-1185">Reference proteome</keyword>
<accession>A0A1M4TM88</accession>
<dbReference type="InterPro" id="IPR050984">
    <property type="entry name" value="Gfo/Idh/MocA_domain"/>
</dbReference>